<dbReference type="InterPro" id="IPR002048">
    <property type="entry name" value="EF_hand_dom"/>
</dbReference>
<feature type="domain" description="EF-hand" evidence="3">
    <location>
        <begin position="7"/>
        <end position="42"/>
    </location>
</feature>
<protein>
    <recommendedName>
        <fullName evidence="3">EF-hand domain-containing protein</fullName>
    </recommendedName>
</protein>
<name>A0A6A5BSJ6_NAEFO</name>
<dbReference type="VEuPathDB" id="AmoebaDB:FDP41_002994"/>
<keyword evidence="5" id="KW-1185">Reference proteome</keyword>
<dbReference type="VEuPathDB" id="AmoebaDB:NF0119640"/>
<dbReference type="GO" id="GO:0005509">
    <property type="term" value="F:calcium ion binding"/>
    <property type="evidence" value="ECO:0007669"/>
    <property type="project" value="InterPro"/>
</dbReference>
<dbReference type="InterPro" id="IPR018247">
    <property type="entry name" value="EF_Hand_1_Ca_BS"/>
</dbReference>
<dbReference type="PANTHER" id="PTHR23050">
    <property type="entry name" value="CALCIUM BINDING PROTEIN"/>
    <property type="match status" value="1"/>
</dbReference>
<dbReference type="PROSITE" id="PS00018">
    <property type="entry name" value="EF_HAND_1"/>
    <property type="match status" value="3"/>
</dbReference>
<organism evidence="4 5">
    <name type="scientific">Naegleria fowleri</name>
    <name type="common">Brain eating amoeba</name>
    <dbReference type="NCBI Taxonomy" id="5763"/>
    <lineage>
        <taxon>Eukaryota</taxon>
        <taxon>Discoba</taxon>
        <taxon>Heterolobosea</taxon>
        <taxon>Tetramitia</taxon>
        <taxon>Eutetramitia</taxon>
        <taxon>Vahlkampfiidae</taxon>
        <taxon>Naegleria</taxon>
    </lineage>
</organism>
<comment type="caution">
    <text evidence="4">The sequence shown here is derived from an EMBL/GenBank/DDBJ whole genome shotgun (WGS) entry which is preliminary data.</text>
</comment>
<evidence type="ECO:0000256" key="1">
    <source>
        <dbReference type="ARBA" id="ARBA00022737"/>
    </source>
</evidence>
<dbReference type="EMBL" id="VFQX01000033">
    <property type="protein sequence ID" value="KAF0977672.1"/>
    <property type="molecule type" value="Genomic_DNA"/>
</dbReference>
<accession>A0A6A5BSJ6</accession>
<dbReference type="PROSITE" id="PS50222">
    <property type="entry name" value="EF_HAND_2"/>
    <property type="match status" value="3"/>
</dbReference>
<dbReference type="RefSeq" id="XP_044562385.1">
    <property type="nucleotide sequence ID" value="XM_044706248.1"/>
</dbReference>
<dbReference type="GeneID" id="68110212"/>
<dbReference type="AlphaFoldDB" id="A0A6A5BSJ6"/>
<sequence>MSFVLPTERNVVYSYFQKFDKDNSGHINLKELNDLLIDLGFKVEHVTNDNVKQWRDPKKKEVIAIATLIDKDHSKSICFDEFYSWWVKLSGDGFSKLAKRVKVLTNAFEAFQKFDTDKSGFLDFPEEFNKFYDEMLSDENVSKEEVMKSLDRDGDGKITFQELVVSLGILNN</sequence>
<feature type="domain" description="EF-hand" evidence="3">
    <location>
        <begin position="144"/>
        <end position="172"/>
    </location>
</feature>
<dbReference type="OrthoDB" id="26525at2759"/>
<proteinExistence type="predicted"/>
<dbReference type="SMART" id="SM00054">
    <property type="entry name" value="EFh"/>
    <property type="match status" value="4"/>
</dbReference>
<dbReference type="Gene3D" id="1.10.238.10">
    <property type="entry name" value="EF-hand"/>
    <property type="match status" value="2"/>
</dbReference>
<feature type="domain" description="EF-hand" evidence="3">
    <location>
        <begin position="102"/>
        <end position="138"/>
    </location>
</feature>
<dbReference type="SUPFAM" id="SSF47473">
    <property type="entry name" value="EF-hand"/>
    <property type="match status" value="1"/>
</dbReference>
<dbReference type="Proteomes" id="UP000444721">
    <property type="component" value="Unassembled WGS sequence"/>
</dbReference>
<evidence type="ECO:0000313" key="5">
    <source>
        <dbReference type="Proteomes" id="UP000444721"/>
    </source>
</evidence>
<reference evidence="4 5" key="1">
    <citation type="journal article" date="2019" name="Sci. Rep.">
        <title>Nanopore sequencing improves the draft genome of the human pathogenic amoeba Naegleria fowleri.</title>
        <authorList>
            <person name="Liechti N."/>
            <person name="Schurch N."/>
            <person name="Bruggmann R."/>
            <person name="Wittwer M."/>
        </authorList>
    </citation>
    <scope>NUCLEOTIDE SEQUENCE [LARGE SCALE GENOMIC DNA]</scope>
    <source>
        <strain evidence="4 5">ATCC 30894</strain>
    </source>
</reference>
<dbReference type="VEuPathDB" id="AmoebaDB:NfTy_058240"/>
<keyword evidence="2" id="KW-0106">Calcium</keyword>
<keyword evidence="1" id="KW-0677">Repeat</keyword>
<dbReference type="InterPro" id="IPR050145">
    <property type="entry name" value="Centrin_CML-like"/>
</dbReference>
<gene>
    <name evidence="4" type="ORF">FDP41_002994</name>
</gene>
<evidence type="ECO:0000313" key="4">
    <source>
        <dbReference type="EMBL" id="KAF0977672.1"/>
    </source>
</evidence>
<evidence type="ECO:0000256" key="2">
    <source>
        <dbReference type="ARBA" id="ARBA00022837"/>
    </source>
</evidence>
<dbReference type="Pfam" id="PF13499">
    <property type="entry name" value="EF-hand_7"/>
    <property type="match status" value="2"/>
</dbReference>
<dbReference type="InterPro" id="IPR011992">
    <property type="entry name" value="EF-hand-dom_pair"/>
</dbReference>
<evidence type="ECO:0000259" key="3">
    <source>
        <dbReference type="PROSITE" id="PS50222"/>
    </source>
</evidence>
<dbReference type="OMA" id="CSKSICF"/>